<protein>
    <submittedName>
        <fullName evidence="2">Uncharacterized protein</fullName>
    </submittedName>
</protein>
<feature type="compositionally biased region" description="Basic residues" evidence="1">
    <location>
        <begin position="483"/>
        <end position="493"/>
    </location>
</feature>
<feature type="region of interest" description="Disordered" evidence="1">
    <location>
        <begin position="191"/>
        <end position="240"/>
    </location>
</feature>
<feature type="compositionally biased region" description="Low complexity" evidence="1">
    <location>
        <begin position="127"/>
        <end position="142"/>
    </location>
</feature>
<evidence type="ECO:0000256" key="1">
    <source>
        <dbReference type="SAM" id="MobiDB-lite"/>
    </source>
</evidence>
<sequence length="503" mass="56571">MDAPITGDGDNLIIMKWPLKDLISGQPFNWYADQYQAASDFVNFEKNPRFKDHIETILSNKGNVTERACDQFFIDEYLMTNVWDALGFQDLRRSRYLNKFPIINKKIRALLWKQHRTLRDQSDVVHTSSVSGSPVGSPGSTSQSAVGPSSSTQQVMPGSFASPETVLSAPPLLPTLAQQRRGNTIVEATTDGHESQIDSQNLGTMNHSVVPSTIPSDVDKSLDTDYESEEDTPAVKETKRKIQEAQMQLERARQRQRIENARKEELAQSKARRQQEKQRKLDEELAELTAQQFYIEAPNKDGLGQAQTLPRRRRERDLSANPQANNALPPRSMYYQQLDAANPYPQRTGQDNLVSEPAAAIASLQTGHHMHPAQFSPSQSYGENTMLRRDHMQSRAHQYAQGYGQFNASYVNPSQNARVQSPPTQGAYDIGDRILHPQQGQPSTPATYATSVSPAPQGNQATMGQPYDNMDLDTLQMLERREKAKHSKLAKERKKLEKILSKK</sequence>
<evidence type="ECO:0000313" key="2">
    <source>
        <dbReference type="EMBL" id="KAG4414538.1"/>
    </source>
</evidence>
<feature type="region of interest" description="Disordered" evidence="1">
    <location>
        <begin position="300"/>
        <end position="329"/>
    </location>
</feature>
<feature type="compositionally biased region" description="Basic and acidic residues" evidence="1">
    <location>
        <begin position="494"/>
        <end position="503"/>
    </location>
</feature>
<feature type="region of interest" description="Disordered" evidence="1">
    <location>
        <begin position="482"/>
        <end position="503"/>
    </location>
</feature>
<comment type="caution">
    <text evidence="2">The sequence shown here is derived from an EMBL/GenBank/DDBJ whole genome shotgun (WGS) entry which is preliminary data.</text>
</comment>
<name>A0A8H7W6W4_9HELO</name>
<proteinExistence type="predicted"/>
<dbReference type="AlphaFoldDB" id="A0A8H7W6W4"/>
<dbReference type="CDD" id="cd22249">
    <property type="entry name" value="UDM1_RNF168_RNF169-like"/>
    <property type="match status" value="1"/>
</dbReference>
<organism evidence="2 3">
    <name type="scientific">Cadophora malorum</name>
    <dbReference type="NCBI Taxonomy" id="108018"/>
    <lineage>
        <taxon>Eukaryota</taxon>
        <taxon>Fungi</taxon>
        <taxon>Dikarya</taxon>
        <taxon>Ascomycota</taxon>
        <taxon>Pezizomycotina</taxon>
        <taxon>Leotiomycetes</taxon>
        <taxon>Helotiales</taxon>
        <taxon>Ploettnerulaceae</taxon>
        <taxon>Cadophora</taxon>
    </lineage>
</organism>
<feature type="region of interest" description="Disordered" evidence="1">
    <location>
        <begin position="434"/>
        <end position="470"/>
    </location>
</feature>
<feature type="region of interest" description="Disordered" evidence="1">
    <location>
        <begin position="122"/>
        <end position="167"/>
    </location>
</feature>
<feature type="compositionally biased region" description="Polar residues" evidence="1">
    <location>
        <begin position="197"/>
        <end position="215"/>
    </location>
</feature>
<dbReference type="Proteomes" id="UP000664132">
    <property type="component" value="Unassembled WGS sequence"/>
</dbReference>
<reference evidence="2" key="1">
    <citation type="submission" date="2021-02" db="EMBL/GenBank/DDBJ databases">
        <title>Genome sequence Cadophora malorum strain M34.</title>
        <authorList>
            <person name="Stefanovic E."/>
            <person name="Vu D."/>
            <person name="Scully C."/>
            <person name="Dijksterhuis J."/>
            <person name="Roader J."/>
            <person name="Houbraken J."/>
        </authorList>
    </citation>
    <scope>NUCLEOTIDE SEQUENCE</scope>
    <source>
        <strain evidence="2">M34</strain>
    </source>
</reference>
<gene>
    <name evidence="2" type="ORF">IFR04_012339</name>
</gene>
<evidence type="ECO:0000313" key="3">
    <source>
        <dbReference type="Proteomes" id="UP000664132"/>
    </source>
</evidence>
<keyword evidence="3" id="KW-1185">Reference proteome</keyword>
<feature type="compositionally biased region" description="Polar residues" evidence="1">
    <location>
        <begin position="143"/>
        <end position="156"/>
    </location>
</feature>
<accession>A0A8H7W6W4</accession>
<feature type="compositionally biased region" description="Polar residues" evidence="1">
    <location>
        <begin position="438"/>
        <end position="463"/>
    </location>
</feature>
<dbReference type="EMBL" id="JAFJYH010000260">
    <property type="protein sequence ID" value="KAG4414538.1"/>
    <property type="molecule type" value="Genomic_DNA"/>
</dbReference>